<comment type="similarity">
    <text evidence="1 2">Belongs to the UPF0235 family.</text>
</comment>
<dbReference type="EMBL" id="ADMG01000017">
    <property type="protein sequence ID" value="EKB31818.1"/>
    <property type="molecule type" value="Genomic_DNA"/>
</dbReference>
<gene>
    <name evidence="3" type="ORF">HMPREF9465_00686</name>
</gene>
<dbReference type="SMART" id="SM01152">
    <property type="entry name" value="DUF167"/>
    <property type="match status" value="1"/>
</dbReference>
<dbReference type="PANTHER" id="PTHR13420">
    <property type="entry name" value="UPF0235 PROTEIN C15ORF40"/>
    <property type="match status" value="1"/>
</dbReference>
<dbReference type="eggNOG" id="COG1872">
    <property type="taxonomic scope" value="Bacteria"/>
</dbReference>
<protein>
    <recommendedName>
        <fullName evidence="2">UPF0235 protein HMPREF9465_00686</fullName>
    </recommendedName>
</protein>
<evidence type="ECO:0000256" key="1">
    <source>
        <dbReference type="ARBA" id="ARBA00010364"/>
    </source>
</evidence>
<evidence type="ECO:0000313" key="3">
    <source>
        <dbReference type="EMBL" id="EKB31818.1"/>
    </source>
</evidence>
<accession>K1JZ10</accession>
<comment type="caution">
    <text evidence="3">The sequence shown here is derived from an EMBL/GenBank/DDBJ whole genome shotgun (WGS) entry which is preliminary data.</text>
</comment>
<dbReference type="Gene3D" id="3.30.1200.10">
    <property type="entry name" value="YggU-like"/>
    <property type="match status" value="1"/>
</dbReference>
<dbReference type="RefSeq" id="WP_005434164.1">
    <property type="nucleotide sequence ID" value="NZ_JH815514.1"/>
</dbReference>
<dbReference type="PANTHER" id="PTHR13420:SF7">
    <property type="entry name" value="UPF0235 PROTEIN C15ORF40"/>
    <property type="match status" value="1"/>
</dbReference>
<dbReference type="InterPro" id="IPR036591">
    <property type="entry name" value="YggU-like_sf"/>
</dbReference>
<dbReference type="AlphaFoldDB" id="K1JZ10"/>
<dbReference type="NCBIfam" id="TIGR00251">
    <property type="entry name" value="DUF167 family protein"/>
    <property type="match status" value="1"/>
</dbReference>
<proteinExistence type="inferred from homology"/>
<reference evidence="3 4" key="1">
    <citation type="submission" date="2012-05" db="EMBL/GenBank/DDBJ databases">
        <title>The Genome Sequence of Sutterella wadsworthensis 2_1_59BFAA.</title>
        <authorList>
            <consortium name="The Broad Institute Genome Sequencing Platform"/>
            <person name="Earl A."/>
            <person name="Ward D."/>
            <person name="Feldgarden M."/>
            <person name="Gevers D."/>
            <person name="Daigneault M."/>
            <person name="Strauss J."/>
            <person name="Allen-Vercoe E."/>
            <person name="Walker B."/>
            <person name="Young S.K."/>
            <person name="Zeng Q."/>
            <person name="Gargeya S."/>
            <person name="Fitzgerald M."/>
            <person name="Haas B."/>
            <person name="Abouelleil A."/>
            <person name="Alvarado L."/>
            <person name="Arachchi H.M."/>
            <person name="Berlin A.M."/>
            <person name="Chapman S.B."/>
            <person name="Goldberg J."/>
            <person name="Griggs A."/>
            <person name="Gujja S."/>
            <person name="Hansen M."/>
            <person name="Howarth C."/>
            <person name="Imamovic A."/>
            <person name="Larimer J."/>
            <person name="McCowen C."/>
            <person name="Montmayeur A."/>
            <person name="Murphy C."/>
            <person name="Neiman D."/>
            <person name="Pearson M."/>
            <person name="Priest M."/>
            <person name="Roberts A."/>
            <person name="Saif S."/>
            <person name="Shea T."/>
            <person name="Sisk P."/>
            <person name="Sykes S."/>
            <person name="Wortman J."/>
            <person name="Nusbaum C."/>
            <person name="Birren B."/>
        </authorList>
    </citation>
    <scope>NUCLEOTIDE SEQUENCE [LARGE SCALE GENOMIC DNA]</scope>
    <source>
        <strain evidence="3 4">2_1_59BFAA</strain>
    </source>
</reference>
<dbReference type="Proteomes" id="UP000005835">
    <property type="component" value="Unassembled WGS sequence"/>
</dbReference>
<dbReference type="Pfam" id="PF02594">
    <property type="entry name" value="DUF167"/>
    <property type="match status" value="1"/>
</dbReference>
<dbReference type="SUPFAM" id="SSF69786">
    <property type="entry name" value="YggU-like"/>
    <property type="match status" value="1"/>
</dbReference>
<dbReference type="HAMAP" id="MF_00634">
    <property type="entry name" value="UPF0235"/>
    <property type="match status" value="1"/>
</dbReference>
<dbReference type="GO" id="GO:0005737">
    <property type="term" value="C:cytoplasm"/>
    <property type="evidence" value="ECO:0007669"/>
    <property type="project" value="TreeGrafter"/>
</dbReference>
<evidence type="ECO:0000313" key="4">
    <source>
        <dbReference type="Proteomes" id="UP000005835"/>
    </source>
</evidence>
<dbReference type="InterPro" id="IPR003746">
    <property type="entry name" value="DUF167"/>
</dbReference>
<evidence type="ECO:0000256" key="2">
    <source>
        <dbReference type="HAMAP-Rule" id="MF_00634"/>
    </source>
</evidence>
<organism evidence="3 4">
    <name type="scientific">Sutterella wadsworthensis 2_1_59BFAA</name>
    <dbReference type="NCBI Taxonomy" id="742823"/>
    <lineage>
        <taxon>Bacteria</taxon>
        <taxon>Pseudomonadati</taxon>
        <taxon>Pseudomonadota</taxon>
        <taxon>Betaproteobacteria</taxon>
        <taxon>Burkholderiales</taxon>
        <taxon>Sutterellaceae</taxon>
        <taxon>Sutterella</taxon>
    </lineage>
</organism>
<sequence>MPANPESPFTNTSWLTTGKNNAPVIAVHAQPGAKRTAVVGVHGDRLKIALASPPVDGKANATLIKYLSKGLGVSKSSVRLLSGDTSREKRIEVVGLSTDDLLEALKKLLSDG</sequence>
<dbReference type="OrthoDB" id="9800587at2"/>
<keyword evidence="4" id="KW-1185">Reference proteome</keyword>
<dbReference type="HOGENOM" id="CLU_130694_5_0_4"/>
<dbReference type="PATRIC" id="fig|742823.3.peg.691"/>
<name>K1JZ10_9BURK</name>